<comment type="caution">
    <text evidence="1">The sequence shown here is derived from an EMBL/GenBank/DDBJ whole genome shotgun (WGS) entry which is preliminary data.</text>
</comment>
<sequence>MKIPQESKPGLRVRYGTLPVASTLLYSALRPPSAIRRRPHLTSPHFNLLSLHLPFHPPLPLSQPPQSTTLTTSSTADLKCIEIVNHIREC</sequence>
<proteinExistence type="predicted"/>
<organism evidence="1 2">
    <name type="scientific">Oculimacula yallundae</name>
    <dbReference type="NCBI Taxonomy" id="86028"/>
    <lineage>
        <taxon>Eukaryota</taxon>
        <taxon>Fungi</taxon>
        <taxon>Dikarya</taxon>
        <taxon>Ascomycota</taxon>
        <taxon>Pezizomycotina</taxon>
        <taxon>Leotiomycetes</taxon>
        <taxon>Helotiales</taxon>
        <taxon>Ploettnerulaceae</taxon>
        <taxon>Oculimacula</taxon>
    </lineage>
</organism>
<dbReference type="Proteomes" id="UP001595075">
    <property type="component" value="Unassembled WGS sequence"/>
</dbReference>
<dbReference type="EMBL" id="JAZHXI010000013">
    <property type="protein sequence ID" value="KAL2064548.1"/>
    <property type="molecule type" value="Genomic_DNA"/>
</dbReference>
<keyword evidence="2" id="KW-1185">Reference proteome</keyword>
<name>A0ABR4C3T4_9HELO</name>
<evidence type="ECO:0000313" key="1">
    <source>
        <dbReference type="EMBL" id="KAL2064548.1"/>
    </source>
</evidence>
<evidence type="ECO:0000313" key="2">
    <source>
        <dbReference type="Proteomes" id="UP001595075"/>
    </source>
</evidence>
<reference evidence="1 2" key="1">
    <citation type="journal article" date="2024" name="Commun. Biol.">
        <title>Comparative genomic analysis of thermophilic fungi reveals convergent evolutionary adaptations and gene losses.</title>
        <authorList>
            <person name="Steindorff A.S."/>
            <person name="Aguilar-Pontes M.V."/>
            <person name="Robinson A.J."/>
            <person name="Andreopoulos B."/>
            <person name="LaButti K."/>
            <person name="Kuo A."/>
            <person name="Mondo S."/>
            <person name="Riley R."/>
            <person name="Otillar R."/>
            <person name="Haridas S."/>
            <person name="Lipzen A."/>
            <person name="Grimwood J."/>
            <person name="Schmutz J."/>
            <person name="Clum A."/>
            <person name="Reid I.D."/>
            <person name="Moisan M.C."/>
            <person name="Butler G."/>
            <person name="Nguyen T.T.M."/>
            <person name="Dewar K."/>
            <person name="Conant G."/>
            <person name="Drula E."/>
            <person name="Henrissat B."/>
            <person name="Hansel C."/>
            <person name="Singer S."/>
            <person name="Hutchinson M.I."/>
            <person name="de Vries R.P."/>
            <person name="Natvig D.O."/>
            <person name="Powell A.J."/>
            <person name="Tsang A."/>
            <person name="Grigoriev I.V."/>
        </authorList>
    </citation>
    <scope>NUCLEOTIDE SEQUENCE [LARGE SCALE GENOMIC DNA]</scope>
    <source>
        <strain evidence="1 2">CBS 494.80</strain>
    </source>
</reference>
<accession>A0ABR4C3T4</accession>
<gene>
    <name evidence="1" type="ORF">VTL71DRAFT_3685</name>
</gene>
<protein>
    <submittedName>
        <fullName evidence="1">Uncharacterized protein</fullName>
    </submittedName>
</protein>